<evidence type="ECO:0000313" key="2">
    <source>
        <dbReference type="Proteomes" id="UP000515377"/>
    </source>
</evidence>
<name>A0A9X7UH13_SPHYA</name>
<gene>
    <name evidence="1" type="ORF">H3V42_14250</name>
</gene>
<organism evidence="1 2">
    <name type="scientific">Sphingobium yanoikuyae</name>
    <name type="common">Sphingomonas yanoikuyae</name>
    <dbReference type="NCBI Taxonomy" id="13690"/>
    <lineage>
        <taxon>Bacteria</taxon>
        <taxon>Pseudomonadati</taxon>
        <taxon>Pseudomonadota</taxon>
        <taxon>Alphaproteobacteria</taxon>
        <taxon>Sphingomonadales</taxon>
        <taxon>Sphingomonadaceae</taxon>
        <taxon>Sphingobium</taxon>
    </lineage>
</organism>
<dbReference type="Gene3D" id="1.10.10.10">
    <property type="entry name" value="Winged helix-like DNA-binding domain superfamily/Winged helix DNA-binding domain"/>
    <property type="match status" value="1"/>
</dbReference>
<proteinExistence type="predicted"/>
<dbReference type="SUPFAM" id="SSF46785">
    <property type="entry name" value="Winged helix' DNA-binding domain"/>
    <property type="match status" value="1"/>
</dbReference>
<accession>A0A9X7UH13</accession>
<dbReference type="InterPro" id="IPR023187">
    <property type="entry name" value="Tscrpt_reg_MarR-type_CS"/>
</dbReference>
<dbReference type="RefSeq" id="WP_139150062.1">
    <property type="nucleotide sequence ID" value="NZ_CP033230.1"/>
</dbReference>
<sequence length="140" mass="15888">MPHQVVARMDACRKLVTMRKALGDTLGYRYCASPVWDMLLELYIAEREERVVYLWSLCSFANVPFPTACRKVYEMEKIGLVLCNATDRDRRGIKVSLTEKGRGVVESLLDRLAEIYKTNTGMRADIPALVSADKRAKNAN</sequence>
<dbReference type="Proteomes" id="UP000515377">
    <property type="component" value="Chromosome"/>
</dbReference>
<evidence type="ECO:0000313" key="1">
    <source>
        <dbReference type="EMBL" id="QNG48574.1"/>
    </source>
</evidence>
<protein>
    <submittedName>
        <fullName evidence="1">MarR family transcriptional regulator</fullName>
    </submittedName>
</protein>
<dbReference type="EMBL" id="CP060122">
    <property type="protein sequence ID" value="QNG48574.1"/>
    <property type="molecule type" value="Genomic_DNA"/>
</dbReference>
<dbReference type="PROSITE" id="PS01117">
    <property type="entry name" value="HTH_MARR_1"/>
    <property type="match status" value="1"/>
</dbReference>
<dbReference type="InterPro" id="IPR036388">
    <property type="entry name" value="WH-like_DNA-bd_sf"/>
</dbReference>
<dbReference type="AlphaFoldDB" id="A0A9X7UH13"/>
<reference evidence="1 2" key="1">
    <citation type="submission" date="2020-07" db="EMBL/GenBank/DDBJ databases">
        <title>Whole genome sequence of Sphingobium yanoikuyae A3.</title>
        <authorList>
            <person name="Han S.-S."/>
        </authorList>
    </citation>
    <scope>NUCLEOTIDE SEQUENCE [LARGE SCALE GENOMIC DNA]</scope>
    <source>
        <strain evidence="1 2">A3</strain>
    </source>
</reference>
<dbReference type="InterPro" id="IPR036390">
    <property type="entry name" value="WH_DNA-bd_sf"/>
</dbReference>